<protein>
    <recommendedName>
        <fullName evidence="4">Protease inhibitor Inh</fullName>
    </recommendedName>
</protein>
<feature type="chain" id="PRO_5020619548" description="Protease inhibitor Inh" evidence="1">
    <location>
        <begin position="20"/>
        <end position="128"/>
    </location>
</feature>
<accession>A0A4R1N0K6</accession>
<evidence type="ECO:0008006" key="4">
    <source>
        <dbReference type="Google" id="ProtNLM"/>
    </source>
</evidence>
<organism evidence="2 3">
    <name type="scientific">Shimia isoporae</name>
    <dbReference type="NCBI Taxonomy" id="647720"/>
    <lineage>
        <taxon>Bacteria</taxon>
        <taxon>Pseudomonadati</taxon>
        <taxon>Pseudomonadota</taxon>
        <taxon>Alphaproteobacteria</taxon>
        <taxon>Rhodobacterales</taxon>
        <taxon>Roseobacteraceae</taxon>
    </lineage>
</organism>
<name>A0A4R1N0K6_9RHOB</name>
<evidence type="ECO:0000313" key="3">
    <source>
        <dbReference type="Proteomes" id="UP000295673"/>
    </source>
</evidence>
<comment type="caution">
    <text evidence="2">The sequence shown here is derived from an EMBL/GenBank/DDBJ whole genome shotgun (WGS) entry which is preliminary data.</text>
</comment>
<dbReference type="Proteomes" id="UP000295673">
    <property type="component" value="Unassembled WGS sequence"/>
</dbReference>
<dbReference type="AlphaFoldDB" id="A0A4R1N0K6"/>
<keyword evidence="1" id="KW-0732">Signal</keyword>
<dbReference type="EMBL" id="SMGR01000005">
    <property type="protein sequence ID" value="TCK99406.1"/>
    <property type="molecule type" value="Genomic_DNA"/>
</dbReference>
<evidence type="ECO:0000313" key="2">
    <source>
        <dbReference type="EMBL" id="TCK99406.1"/>
    </source>
</evidence>
<dbReference type="RefSeq" id="WP_132862016.1">
    <property type="nucleotide sequence ID" value="NZ_SMGR01000005.1"/>
</dbReference>
<reference evidence="2 3" key="1">
    <citation type="submission" date="2019-03" db="EMBL/GenBank/DDBJ databases">
        <title>Genomic Encyclopedia of Archaeal and Bacterial Type Strains, Phase II (KMG-II): from individual species to whole genera.</title>
        <authorList>
            <person name="Goeker M."/>
        </authorList>
    </citation>
    <scope>NUCLEOTIDE SEQUENCE [LARGE SCALE GENOMIC DNA]</scope>
    <source>
        <strain evidence="2 3">DSM 26433</strain>
    </source>
</reference>
<keyword evidence="3" id="KW-1185">Reference proteome</keyword>
<evidence type="ECO:0000256" key="1">
    <source>
        <dbReference type="SAM" id="SignalP"/>
    </source>
</evidence>
<sequence length="128" mass="13839">MKSVVVALSILFVAAEAHAAPKAAKGTAHLCTGFEETLEGVWVDENNQPALRFRFGSNRNGTGCYAWLNANPKWNIEAPGALILDRVRWRGGLRQFKAGVAELVFDTTSGGARLVNLEGDEARGLIDQ</sequence>
<feature type="signal peptide" evidence="1">
    <location>
        <begin position="1"/>
        <end position="19"/>
    </location>
</feature>
<dbReference type="OrthoDB" id="7856410at2"/>
<proteinExistence type="predicted"/>
<gene>
    <name evidence="2" type="ORF">BXY66_3910</name>
</gene>